<evidence type="ECO:0000313" key="1">
    <source>
        <dbReference type="EMBL" id="KAG0566742.1"/>
    </source>
</evidence>
<sequence>MSKIAGSILRYFKPLEIDFLDLCEQNLQSIADLVSRGSLLNRRQCLDLSTKLSQTTQNIRQLVDQCGGGSTNLFRSALENLFRYLEKAKVLVSKCGDEHWWVAATFQIRNENAFREILLEVSLCYNTIYELAKSGSEKSDVLPDDLRQPPAAVFAPAIARDVQKDQQDIQQRLEELANSPSSVQLQGLPLTEEVALKAQSLARYLLLRMRYASQQSLATTLDTFCEILWRKDTEPPGTWGNSYYLGGGATEGRCLED</sequence>
<dbReference type="GO" id="GO:0007166">
    <property type="term" value="P:cell surface receptor signaling pathway"/>
    <property type="evidence" value="ECO:0007669"/>
    <property type="project" value="InterPro"/>
</dbReference>
<name>A0A8T0HCC3_CERPU</name>
<dbReference type="InterPro" id="IPR036537">
    <property type="entry name" value="Adaptor_Cbl_N_dom_sf"/>
</dbReference>
<comment type="caution">
    <text evidence="1">The sequence shown here is derived from an EMBL/GenBank/DDBJ whole genome shotgun (WGS) entry which is preliminary data.</text>
</comment>
<dbReference type="EMBL" id="CM026428">
    <property type="protein sequence ID" value="KAG0566742.1"/>
    <property type="molecule type" value="Genomic_DNA"/>
</dbReference>
<gene>
    <name evidence="1" type="ORF">KC19_7G084400</name>
</gene>
<evidence type="ECO:0000313" key="2">
    <source>
        <dbReference type="Proteomes" id="UP000822688"/>
    </source>
</evidence>
<accession>A0A8T0HCC3</accession>
<dbReference type="Proteomes" id="UP000822688">
    <property type="component" value="Chromosome 7"/>
</dbReference>
<reference evidence="1" key="1">
    <citation type="submission" date="2020-06" db="EMBL/GenBank/DDBJ databases">
        <title>WGS assembly of Ceratodon purpureus strain R40.</title>
        <authorList>
            <person name="Carey S.B."/>
            <person name="Jenkins J."/>
            <person name="Shu S."/>
            <person name="Lovell J.T."/>
            <person name="Sreedasyam A."/>
            <person name="Maumus F."/>
            <person name="Tiley G.P."/>
            <person name="Fernandez-Pozo N."/>
            <person name="Barry K."/>
            <person name="Chen C."/>
            <person name="Wang M."/>
            <person name="Lipzen A."/>
            <person name="Daum C."/>
            <person name="Saski C.A."/>
            <person name="Payton A.C."/>
            <person name="Mcbreen J.C."/>
            <person name="Conrad R.E."/>
            <person name="Kollar L.M."/>
            <person name="Olsson S."/>
            <person name="Huttunen S."/>
            <person name="Landis J.B."/>
            <person name="Wickett N.J."/>
            <person name="Johnson M.G."/>
            <person name="Rensing S.A."/>
            <person name="Grimwood J."/>
            <person name="Schmutz J."/>
            <person name="Mcdaniel S.F."/>
        </authorList>
    </citation>
    <scope>NUCLEOTIDE SEQUENCE</scope>
    <source>
        <strain evidence="1">R40</strain>
    </source>
</reference>
<organism evidence="1 2">
    <name type="scientific">Ceratodon purpureus</name>
    <name type="common">Fire moss</name>
    <name type="synonym">Dicranum purpureum</name>
    <dbReference type="NCBI Taxonomy" id="3225"/>
    <lineage>
        <taxon>Eukaryota</taxon>
        <taxon>Viridiplantae</taxon>
        <taxon>Streptophyta</taxon>
        <taxon>Embryophyta</taxon>
        <taxon>Bryophyta</taxon>
        <taxon>Bryophytina</taxon>
        <taxon>Bryopsida</taxon>
        <taxon>Dicranidae</taxon>
        <taxon>Pseudoditrichales</taxon>
        <taxon>Ditrichaceae</taxon>
        <taxon>Ceratodon</taxon>
    </lineage>
</organism>
<proteinExistence type="predicted"/>
<dbReference type="Gene3D" id="1.20.930.20">
    <property type="entry name" value="Adaptor protein Cbl, N-terminal domain"/>
    <property type="match status" value="1"/>
</dbReference>
<keyword evidence="2" id="KW-1185">Reference proteome</keyword>
<dbReference type="AlphaFoldDB" id="A0A8T0HCC3"/>
<protein>
    <submittedName>
        <fullName evidence="1">Uncharacterized protein</fullName>
    </submittedName>
</protein>